<dbReference type="RefSeq" id="YP_008051119.1">
    <property type="nucleotide sequence ID" value="NC_021300.1"/>
</dbReference>
<evidence type="ECO:0000256" key="1">
    <source>
        <dbReference type="SAM" id="Coils"/>
    </source>
</evidence>
<feature type="region of interest" description="Disordered" evidence="2">
    <location>
        <begin position="177"/>
        <end position="200"/>
    </location>
</feature>
<feature type="region of interest" description="Disordered" evidence="2">
    <location>
        <begin position="72"/>
        <end position="100"/>
    </location>
</feature>
<feature type="compositionally biased region" description="Polar residues" evidence="2">
    <location>
        <begin position="177"/>
        <end position="186"/>
    </location>
</feature>
<dbReference type="KEGG" id="vg:16207378"/>
<protein>
    <submittedName>
        <fullName evidence="3">Scaffold protein</fullName>
    </submittedName>
</protein>
<feature type="compositionally biased region" description="Basic and acidic residues" evidence="2">
    <location>
        <begin position="72"/>
        <end position="84"/>
    </location>
</feature>
<feature type="compositionally biased region" description="Polar residues" evidence="2">
    <location>
        <begin position="9"/>
        <end position="20"/>
    </location>
</feature>
<dbReference type="GeneID" id="16207378"/>
<keyword evidence="1" id="KW-0175">Coiled coil</keyword>
<feature type="coiled-coil region" evidence="1">
    <location>
        <begin position="32"/>
        <end position="66"/>
    </location>
</feature>
<feature type="region of interest" description="Disordered" evidence="2">
    <location>
        <begin position="1"/>
        <end position="28"/>
    </location>
</feature>
<evidence type="ECO:0000313" key="4">
    <source>
        <dbReference type="Proteomes" id="UP000013564"/>
    </source>
</evidence>
<keyword evidence="4" id="KW-1185">Reference proteome</keyword>
<gene>
    <name evidence="3" type="ORF">RIO-1_49</name>
</gene>
<reference evidence="3 4" key="1">
    <citation type="journal article" date="2013" name="J. Virol.">
        <title>Morphology, Physiological Characteristics, and Complete Sequence of Marine Bacteriophage RIO-1 Infecting Pseudoalteromonas marina.</title>
        <authorList>
            <person name="Hardies S.C."/>
            <person name="Hwang Y.J."/>
            <person name="Hwang C.Y."/>
            <person name="Jang G.I."/>
            <person name="Cho B.C."/>
        </authorList>
    </citation>
    <scope>NUCLEOTIDE SEQUENCE [LARGE SCALE GENOMIC DNA]</scope>
</reference>
<feature type="compositionally biased region" description="Polar residues" evidence="2">
    <location>
        <begin position="85"/>
        <end position="96"/>
    </location>
</feature>
<accession>R4JFA2</accession>
<dbReference type="Proteomes" id="UP000013564">
    <property type="component" value="Segment"/>
</dbReference>
<organism evidence="3 4">
    <name type="scientific">Pseudoalteromonas phage RIO-1</name>
    <dbReference type="NCBI Taxonomy" id="1316739"/>
    <lineage>
        <taxon>Viruses</taxon>
        <taxon>Duplodnaviria</taxon>
        <taxon>Heunggongvirae</taxon>
        <taxon>Uroviricota</taxon>
        <taxon>Caudoviricetes</taxon>
        <taxon>Zobellviridae</taxon>
        <taxon>Melvirus</taxon>
        <taxon>Melvirus orientalis</taxon>
    </lineage>
</organism>
<evidence type="ECO:0000256" key="2">
    <source>
        <dbReference type="SAM" id="MobiDB-lite"/>
    </source>
</evidence>
<dbReference type="EMBL" id="KC751414">
    <property type="protein sequence ID" value="AGK87063.1"/>
    <property type="molecule type" value="Genomic_DNA"/>
</dbReference>
<evidence type="ECO:0000313" key="3">
    <source>
        <dbReference type="EMBL" id="AGK87063.1"/>
    </source>
</evidence>
<sequence>MFEDETKSEQSQTEQASDQSALFKVGDREYDAESASKKISSADAHIAQLEKELQDFRGSMSKLDKLDKLEELLQAKQAPAHEPETTPTQSAPQAQFNKDELLQELLGELDSRSKETVLQANEQKAVQAAKDKFGTDYQTKLLERGQELQMDKKAIQEFARTKPAAFAALFGLNVQGKESASPSSSVYIKPEPKSERSVSEVLMSKGSARERTDFIADALKNPDKYLKG</sequence>
<name>R4JFA2_9CAUD</name>
<proteinExistence type="predicted"/>